<accession>A0A5B7JPT7</accession>
<proteinExistence type="predicted"/>
<gene>
    <name evidence="1" type="ORF">E2C01_092138</name>
</gene>
<evidence type="ECO:0000313" key="1">
    <source>
        <dbReference type="EMBL" id="MPC96859.1"/>
    </source>
</evidence>
<evidence type="ECO:0000313" key="2">
    <source>
        <dbReference type="Proteomes" id="UP000324222"/>
    </source>
</evidence>
<protein>
    <submittedName>
        <fullName evidence="1">Uncharacterized protein</fullName>
    </submittedName>
</protein>
<comment type="caution">
    <text evidence="1">The sequence shown here is derived from an EMBL/GenBank/DDBJ whole genome shotgun (WGS) entry which is preliminary data.</text>
</comment>
<organism evidence="1 2">
    <name type="scientific">Portunus trituberculatus</name>
    <name type="common">Swimming crab</name>
    <name type="synonym">Neptunus trituberculatus</name>
    <dbReference type="NCBI Taxonomy" id="210409"/>
    <lineage>
        <taxon>Eukaryota</taxon>
        <taxon>Metazoa</taxon>
        <taxon>Ecdysozoa</taxon>
        <taxon>Arthropoda</taxon>
        <taxon>Crustacea</taxon>
        <taxon>Multicrustacea</taxon>
        <taxon>Malacostraca</taxon>
        <taxon>Eumalacostraca</taxon>
        <taxon>Eucarida</taxon>
        <taxon>Decapoda</taxon>
        <taxon>Pleocyemata</taxon>
        <taxon>Brachyura</taxon>
        <taxon>Eubrachyura</taxon>
        <taxon>Portunoidea</taxon>
        <taxon>Portunidae</taxon>
        <taxon>Portuninae</taxon>
        <taxon>Portunus</taxon>
    </lineage>
</organism>
<dbReference type="EMBL" id="VSRR010107611">
    <property type="protein sequence ID" value="MPC96859.1"/>
    <property type="molecule type" value="Genomic_DNA"/>
</dbReference>
<sequence>MWGIKIVTTVAIYFLTSKDPS</sequence>
<dbReference type="Proteomes" id="UP000324222">
    <property type="component" value="Unassembled WGS sequence"/>
</dbReference>
<dbReference type="AlphaFoldDB" id="A0A5B7JPT7"/>
<reference evidence="1 2" key="1">
    <citation type="submission" date="2019-05" db="EMBL/GenBank/DDBJ databases">
        <title>Another draft genome of Portunus trituberculatus and its Hox gene families provides insights of decapod evolution.</title>
        <authorList>
            <person name="Jeong J.-H."/>
            <person name="Song I."/>
            <person name="Kim S."/>
            <person name="Choi T."/>
            <person name="Kim D."/>
            <person name="Ryu S."/>
            <person name="Kim W."/>
        </authorList>
    </citation>
    <scope>NUCLEOTIDE SEQUENCE [LARGE SCALE GENOMIC DNA]</scope>
    <source>
        <tissue evidence="1">Muscle</tissue>
    </source>
</reference>
<name>A0A5B7JPT7_PORTR</name>
<keyword evidence="2" id="KW-1185">Reference proteome</keyword>